<name>A0ABT3LZJ1_9LEPT</name>
<reference evidence="2 3" key="1">
    <citation type="submission" date="2022-06" db="EMBL/GenBank/DDBJ databases">
        <title>Leptospira isolates from biofilms formed at urban environments.</title>
        <authorList>
            <person name="Ribeiro P.S."/>
            <person name="Sousa T."/>
            <person name="Carvalho N."/>
            <person name="Aburjaile F."/>
            <person name="Neves F."/>
            <person name="Oliveira D."/>
            <person name="Blanco L."/>
            <person name="Lima J."/>
            <person name="Costa F."/>
            <person name="Brenig B."/>
            <person name="Soares S."/>
            <person name="Ramos R."/>
            <person name="Goes-Neto A."/>
            <person name="Matiuzzi M."/>
            <person name="Azevedo V."/>
            <person name="Ristow P."/>
        </authorList>
    </citation>
    <scope>NUCLEOTIDE SEQUENCE [LARGE SCALE GENOMIC DNA]</scope>
    <source>
        <strain evidence="2 3">VSF25</strain>
    </source>
</reference>
<organism evidence="2 3">
    <name type="scientific">Leptospira limi</name>
    <dbReference type="NCBI Taxonomy" id="2950023"/>
    <lineage>
        <taxon>Bacteria</taxon>
        <taxon>Pseudomonadati</taxon>
        <taxon>Spirochaetota</taxon>
        <taxon>Spirochaetia</taxon>
        <taxon>Leptospirales</taxon>
        <taxon>Leptospiraceae</taxon>
        <taxon>Leptospira</taxon>
    </lineage>
</organism>
<feature type="non-terminal residue" evidence="2">
    <location>
        <position position="112"/>
    </location>
</feature>
<accession>A0ABT3LZJ1</accession>
<feature type="transmembrane region" description="Helical" evidence="1">
    <location>
        <begin position="48"/>
        <end position="65"/>
    </location>
</feature>
<gene>
    <name evidence="2" type="ORF">ND812_13540</name>
</gene>
<comment type="caution">
    <text evidence="2">The sequence shown here is derived from an EMBL/GenBank/DDBJ whole genome shotgun (WGS) entry which is preliminary data.</text>
</comment>
<keyword evidence="1" id="KW-0812">Transmembrane</keyword>
<evidence type="ECO:0000256" key="1">
    <source>
        <dbReference type="SAM" id="Phobius"/>
    </source>
</evidence>
<sequence>MLTQATCQSLTSRSGTQGQGTSVSLVRYAKYFKILLGNQKMKKNKKNFQILFIFLLLLLLPYQIFSEENIETKEDKQSRKRLHIYSTPYTLNRYKYSSFRTRTEDFDLNVLL</sequence>
<proteinExistence type="predicted"/>
<keyword evidence="1" id="KW-1133">Transmembrane helix</keyword>
<dbReference type="Proteomes" id="UP001209737">
    <property type="component" value="Unassembled WGS sequence"/>
</dbReference>
<evidence type="ECO:0000313" key="3">
    <source>
        <dbReference type="Proteomes" id="UP001209737"/>
    </source>
</evidence>
<protein>
    <recommendedName>
        <fullName evidence="4">DUF1564 family protein</fullName>
    </recommendedName>
</protein>
<evidence type="ECO:0008006" key="4">
    <source>
        <dbReference type="Google" id="ProtNLM"/>
    </source>
</evidence>
<evidence type="ECO:0000313" key="2">
    <source>
        <dbReference type="EMBL" id="MCW7463118.1"/>
    </source>
</evidence>
<dbReference type="EMBL" id="JAMQPV010000001">
    <property type="protein sequence ID" value="MCW7463118.1"/>
    <property type="molecule type" value="Genomic_DNA"/>
</dbReference>
<keyword evidence="3" id="KW-1185">Reference proteome</keyword>
<keyword evidence="1" id="KW-0472">Membrane</keyword>